<name>A0A6A5S3J9_9PLEO</name>
<feature type="non-terminal residue" evidence="2">
    <location>
        <position position="1"/>
    </location>
</feature>
<keyword evidence="1" id="KW-0175">Coiled coil</keyword>
<organism evidence="2 3">
    <name type="scientific">Clathrospora elynae</name>
    <dbReference type="NCBI Taxonomy" id="706981"/>
    <lineage>
        <taxon>Eukaryota</taxon>
        <taxon>Fungi</taxon>
        <taxon>Dikarya</taxon>
        <taxon>Ascomycota</taxon>
        <taxon>Pezizomycotina</taxon>
        <taxon>Dothideomycetes</taxon>
        <taxon>Pleosporomycetidae</taxon>
        <taxon>Pleosporales</taxon>
        <taxon>Diademaceae</taxon>
        <taxon>Clathrospora</taxon>
    </lineage>
</organism>
<proteinExistence type="predicted"/>
<keyword evidence="3" id="KW-1185">Reference proteome</keyword>
<evidence type="ECO:0008006" key="4">
    <source>
        <dbReference type="Google" id="ProtNLM"/>
    </source>
</evidence>
<dbReference type="AlphaFoldDB" id="A0A6A5S3J9"/>
<dbReference type="EMBL" id="ML976394">
    <property type="protein sequence ID" value="KAF1934712.1"/>
    <property type="molecule type" value="Genomic_DNA"/>
</dbReference>
<sequence>RETWPSPIREHATHLSSFLHKVLHHIERTCDQPIPPDLVGDIIRGSLTFVLKMQHTPNLTSISDALRIVQTKAKATAEHTAHALEEIKTELKNNTEGIQQATTNIQQNSNIAEEARAAAKETTEVGRTTLEMAREIKNKRPQEQANGPMSYAAAAARGVPLAGTYNAQSPKTLSVQTQREIIVNIRDPLTIQSLRAMNPRNLKAHVERAIEQSGNENIANVKVVSSNQLKSGDLSIKTATSNEVEALRQFADDWANRIGSGATVQIPTYVVLAHGIRTRTMNMDKFEDNRAQILQDNRPFIPQAEIRHIGWLTRDASAKAASTITIEFTKPEDANKIIDEGLIWQGECKATTACGYCAQEHNTRDCPLKSGQSVPRRCATCRGEHEAWNCQCPTRKDEIAKAKFAYQI</sequence>
<reference evidence="2" key="1">
    <citation type="journal article" date="2020" name="Stud. Mycol.">
        <title>101 Dothideomycetes genomes: a test case for predicting lifestyles and emergence of pathogens.</title>
        <authorList>
            <person name="Haridas S."/>
            <person name="Albert R."/>
            <person name="Binder M."/>
            <person name="Bloem J."/>
            <person name="Labutti K."/>
            <person name="Salamov A."/>
            <person name="Andreopoulos B."/>
            <person name="Baker S."/>
            <person name="Barry K."/>
            <person name="Bills G."/>
            <person name="Bluhm B."/>
            <person name="Cannon C."/>
            <person name="Castanera R."/>
            <person name="Culley D."/>
            <person name="Daum C."/>
            <person name="Ezra D."/>
            <person name="Gonzalez J."/>
            <person name="Henrissat B."/>
            <person name="Kuo A."/>
            <person name="Liang C."/>
            <person name="Lipzen A."/>
            <person name="Lutzoni F."/>
            <person name="Magnuson J."/>
            <person name="Mondo S."/>
            <person name="Nolan M."/>
            <person name="Ohm R."/>
            <person name="Pangilinan J."/>
            <person name="Park H.-J."/>
            <person name="Ramirez L."/>
            <person name="Alfaro M."/>
            <person name="Sun H."/>
            <person name="Tritt A."/>
            <person name="Yoshinaga Y."/>
            <person name="Zwiers L.-H."/>
            <person name="Turgeon B."/>
            <person name="Goodwin S."/>
            <person name="Spatafora J."/>
            <person name="Crous P."/>
            <person name="Grigoriev I."/>
        </authorList>
    </citation>
    <scope>NUCLEOTIDE SEQUENCE</scope>
    <source>
        <strain evidence="2">CBS 161.51</strain>
    </source>
</reference>
<evidence type="ECO:0000256" key="1">
    <source>
        <dbReference type="SAM" id="Coils"/>
    </source>
</evidence>
<gene>
    <name evidence="2" type="ORF">EJ02DRAFT_489299</name>
</gene>
<evidence type="ECO:0000313" key="3">
    <source>
        <dbReference type="Proteomes" id="UP000800038"/>
    </source>
</evidence>
<feature type="coiled-coil region" evidence="1">
    <location>
        <begin position="74"/>
        <end position="104"/>
    </location>
</feature>
<accession>A0A6A5S3J9</accession>
<dbReference type="OrthoDB" id="3856898at2759"/>
<dbReference type="Proteomes" id="UP000800038">
    <property type="component" value="Unassembled WGS sequence"/>
</dbReference>
<protein>
    <recommendedName>
        <fullName evidence="4">Gag-like protein</fullName>
    </recommendedName>
</protein>
<evidence type="ECO:0000313" key="2">
    <source>
        <dbReference type="EMBL" id="KAF1934712.1"/>
    </source>
</evidence>